<dbReference type="PANTHER" id="PTHR13710:SF120">
    <property type="entry name" value="BIFUNCTIONAL 3'-5' EXONUCLEASE_ATP-DEPENDENT HELICASE WRN"/>
    <property type="match status" value="1"/>
</dbReference>
<dbReference type="Pfam" id="PF14493">
    <property type="entry name" value="HTH_40"/>
    <property type="match status" value="1"/>
</dbReference>
<accession>A0A3G4ZQ33</accession>
<evidence type="ECO:0000256" key="5">
    <source>
        <dbReference type="SAM" id="MobiDB-lite"/>
    </source>
</evidence>
<proteinExistence type="predicted"/>
<dbReference type="Pfam" id="PF00271">
    <property type="entry name" value="Helicase_C"/>
    <property type="match status" value="1"/>
</dbReference>
<dbReference type="PANTHER" id="PTHR13710">
    <property type="entry name" value="DNA HELICASE RECQ FAMILY MEMBER"/>
    <property type="match status" value="1"/>
</dbReference>
<organism evidence="8">
    <name type="scientific">Barrevirus sp</name>
    <dbReference type="NCBI Taxonomy" id="2487763"/>
    <lineage>
        <taxon>Viruses</taxon>
        <taxon>Varidnaviria</taxon>
        <taxon>Bamfordvirae</taxon>
        <taxon>Nucleocytoviricota</taxon>
        <taxon>Megaviricetes</taxon>
        <taxon>Imitervirales</taxon>
        <taxon>Mimiviridae</taxon>
        <taxon>Klosneuvirinae</taxon>
    </lineage>
</organism>
<keyword evidence="4" id="KW-0067">ATP-binding</keyword>
<dbReference type="InterPro" id="IPR029491">
    <property type="entry name" value="Helicase_HTH"/>
</dbReference>
<evidence type="ECO:0000256" key="2">
    <source>
        <dbReference type="ARBA" id="ARBA00022801"/>
    </source>
</evidence>
<protein>
    <submittedName>
        <fullName evidence="8">DEAD/SNF2-like helicase</fullName>
    </submittedName>
</protein>
<dbReference type="GO" id="GO:0000724">
    <property type="term" value="P:double-strand break repair via homologous recombination"/>
    <property type="evidence" value="ECO:0007669"/>
    <property type="project" value="TreeGrafter"/>
</dbReference>
<dbReference type="Pfam" id="PF00270">
    <property type="entry name" value="DEAD"/>
    <property type="match status" value="1"/>
</dbReference>
<feature type="domain" description="Helicase ATP-binding" evidence="6">
    <location>
        <begin position="33"/>
        <end position="201"/>
    </location>
</feature>
<dbReference type="GO" id="GO:0009378">
    <property type="term" value="F:four-way junction helicase activity"/>
    <property type="evidence" value="ECO:0007669"/>
    <property type="project" value="TreeGrafter"/>
</dbReference>
<keyword evidence="3 8" id="KW-0347">Helicase</keyword>
<dbReference type="GO" id="GO:0005524">
    <property type="term" value="F:ATP binding"/>
    <property type="evidence" value="ECO:0007669"/>
    <property type="project" value="UniProtKB-KW"/>
</dbReference>
<dbReference type="Gene3D" id="3.40.50.300">
    <property type="entry name" value="P-loop containing nucleotide triphosphate hydrolases"/>
    <property type="match status" value="2"/>
</dbReference>
<feature type="compositionally biased region" description="Basic and acidic residues" evidence="5">
    <location>
        <begin position="750"/>
        <end position="766"/>
    </location>
</feature>
<dbReference type="InterPro" id="IPR011545">
    <property type="entry name" value="DEAD/DEAH_box_helicase_dom"/>
</dbReference>
<evidence type="ECO:0000256" key="3">
    <source>
        <dbReference type="ARBA" id="ARBA00022806"/>
    </source>
</evidence>
<dbReference type="SMART" id="SM00490">
    <property type="entry name" value="HELICc"/>
    <property type="match status" value="1"/>
</dbReference>
<dbReference type="Gene3D" id="1.10.10.10">
    <property type="entry name" value="Winged helix-like DNA-binding domain superfamily/Winged helix DNA-binding domain"/>
    <property type="match status" value="1"/>
</dbReference>
<sequence>MDQNKLIMSSYKKTLKKWFGFNEFRDKQLEIIKALVEDKKDVVAIMFTGAGKSICFQFPAVHLNKTVLVISPLISLMNDQKLKMEALKIPTCCLNSTVQYKNSLKNEILNNEYRIILTTPEYLITQEDFIRELASTEILCLVAIDEAHVSSTWAQDFRTSYTQLGCLKAWIPDIPLIALTATATQQVQNDIVKVLELNNPLIIKTTFDRPNLNIKVMPKSDSAIIDILSVIKANETTIIYCQTRVMTDEIADELNKHKIKSKSYHAGMSSSDRTKVHESFSEGKLKCITATISFGMGIDCTVRKVIHYGPSKDLESYYQEIGRAGRDSLPSECILFYSLADFNTVNYFTNQIKDPVYRSHMISLSLIMKSYLYSSDCRRAFILAYFGETYDKENCGNCDNCLNVQNIIKYDFAKETSLLFGVMNLTGNCYGGSMLVNILRGSGSKKLKPHFKQSDLFNAGKYRSDGWWKIFISLLINSAYIKENSITGGHGFTLAMTKKASEWLGKYKVNKATTMIMNVPPPLKELMPALTSTIKLQSKNPKLSCMEMDDLIEQANQQDKEVQLSKTKKSGTLDKTFDLFHNKGKTIKQIAIEQELTVQTIEDHVVKLYKMGKPINLIKVGLTNEIHNKISGVIKKVGGVKTLGPIKNCLPGVSYFLIKMSIAKLEKDQEQNKAATMLKSIKKANIVVDDEEDDKESWEKSDEDSNSEDISEEVIVVQPKKKIVKKVDTLIVNKPKGTVVGKTKQVITTKSKEVKKEVKKSNKKEEQNDEEYSFI</sequence>
<dbReference type="EMBL" id="MK072004">
    <property type="protein sequence ID" value="AYV76997.1"/>
    <property type="molecule type" value="Genomic_DNA"/>
</dbReference>
<dbReference type="InterPro" id="IPR036388">
    <property type="entry name" value="WH-like_DNA-bd_sf"/>
</dbReference>
<feature type="region of interest" description="Disordered" evidence="5">
    <location>
        <begin position="690"/>
        <end position="712"/>
    </location>
</feature>
<evidence type="ECO:0000259" key="6">
    <source>
        <dbReference type="PROSITE" id="PS51192"/>
    </source>
</evidence>
<dbReference type="GO" id="GO:0006260">
    <property type="term" value="P:DNA replication"/>
    <property type="evidence" value="ECO:0007669"/>
    <property type="project" value="InterPro"/>
</dbReference>
<name>A0A3G4ZQ33_9VIRU</name>
<gene>
    <name evidence="8" type="ORF">Barrevirus7_4</name>
</gene>
<dbReference type="SUPFAM" id="SSF46785">
    <property type="entry name" value="Winged helix' DNA-binding domain"/>
    <property type="match status" value="1"/>
</dbReference>
<dbReference type="InterPro" id="IPR001650">
    <property type="entry name" value="Helicase_C-like"/>
</dbReference>
<dbReference type="InterPro" id="IPR036390">
    <property type="entry name" value="WH_DNA-bd_sf"/>
</dbReference>
<dbReference type="Pfam" id="PF16124">
    <property type="entry name" value="RecQ_Zn_bind"/>
    <property type="match status" value="1"/>
</dbReference>
<dbReference type="PROSITE" id="PS51194">
    <property type="entry name" value="HELICASE_CTER"/>
    <property type="match status" value="1"/>
</dbReference>
<dbReference type="NCBIfam" id="TIGR00614">
    <property type="entry name" value="recQ_fam"/>
    <property type="match status" value="1"/>
</dbReference>
<evidence type="ECO:0000256" key="4">
    <source>
        <dbReference type="ARBA" id="ARBA00022840"/>
    </source>
</evidence>
<dbReference type="GO" id="GO:0016787">
    <property type="term" value="F:hydrolase activity"/>
    <property type="evidence" value="ECO:0007669"/>
    <property type="project" value="UniProtKB-KW"/>
</dbReference>
<dbReference type="Pfam" id="PF09382">
    <property type="entry name" value="RQC"/>
    <property type="match status" value="1"/>
</dbReference>
<evidence type="ECO:0000259" key="7">
    <source>
        <dbReference type="PROSITE" id="PS51194"/>
    </source>
</evidence>
<dbReference type="InterPro" id="IPR027417">
    <property type="entry name" value="P-loop_NTPase"/>
</dbReference>
<keyword evidence="2" id="KW-0378">Hydrolase</keyword>
<feature type="region of interest" description="Disordered" evidence="5">
    <location>
        <begin position="749"/>
        <end position="775"/>
    </location>
</feature>
<dbReference type="PROSITE" id="PS51192">
    <property type="entry name" value="HELICASE_ATP_BIND_1"/>
    <property type="match status" value="1"/>
</dbReference>
<dbReference type="GO" id="GO:0003676">
    <property type="term" value="F:nucleic acid binding"/>
    <property type="evidence" value="ECO:0007669"/>
    <property type="project" value="InterPro"/>
</dbReference>
<dbReference type="SMART" id="SM00487">
    <property type="entry name" value="DEXDc"/>
    <property type="match status" value="1"/>
</dbReference>
<evidence type="ECO:0000256" key="1">
    <source>
        <dbReference type="ARBA" id="ARBA00022741"/>
    </source>
</evidence>
<reference evidence="8" key="1">
    <citation type="submission" date="2018-10" db="EMBL/GenBank/DDBJ databases">
        <title>Hidden diversity of soil giant viruses.</title>
        <authorList>
            <person name="Schulz F."/>
            <person name="Alteio L."/>
            <person name="Goudeau D."/>
            <person name="Ryan E.M."/>
            <person name="Malmstrom R.R."/>
            <person name="Blanchard J."/>
            <person name="Woyke T."/>
        </authorList>
    </citation>
    <scope>NUCLEOTIDE SEQUENCE</scope>
    <source>
        <strain evidence="8">BAV1</strain>
    </source>
</reference>
<evidence type="ECO:0000313" key="8">
    <source>
        <dbReference type="EMBL" id="AYV76997.1"/>
    </source>
</evidence>
<feature type="domain" description="Helicase C-terminal" evidence="7">
    <location>
        <begin position="223"/>
        <end position="372"/>
    </location>
</feature>
<dbReference type="InterPro" id="IPR032284">
    <property type="entry name" value="RecQ_Zn-bd"/>
</dbReference>
<dbReference type="InterPro" id="IPR014001">
    <property type="entry name" value="Helicase_ATP-bd"/>
</dbReference>
<dbReference type="SUPFAM" id="SSF52540">
    <property type="entry name" value="P-loop containing nucleoside triphosphate hydrolases"/>
    <property type="match status" value="1"/>
</dbReference>
<dbReference type="InterPro" id="IPR004589">
    <property type="entry name" value="DNA_helicase_ATP-dep_RecQ"/>
</dbReference>
<dbReference type="CDD" id="cd18794">
    <property type="entry name" value="SF2_C_RecQ"/>
    <property type="match status" value="1"/>
</dbReference>
<dbReference type="CDD" id="cd17920">
    <property type="entry name" value="DEXHc_RecQ"/>
    <property type="match status" value="1"/>
</dbReference>
<dbReference type="SMART" id="SM00956">
    <property type="entry name" value="RQC"/>
    <property type="match status" value="1"/>
</dbReference>
<keyword evidence="1" id="KW-0547">Nucleotide-binding</keyword>
<dbReference type="InterPro" id="IPR018982">
    <property type="entry name" value="RQC_domain"/>
</dbReference>
<dbReference type="GO" id="GO:0043138">
    <property type="term" value="F:3'-5' DNA helicase activity"/>
    <property type="evidence" value="ECO:0007669"/>
    <property type="project" value="InterPro"/>
</dbReference>